<evidence type="ECO:0000313" key="2">
    <source>
        <dbReference type="Proteomes" id="UP000593562"/>
    </source>
</evidence>
<dbReference type="PANTHER" id="PTHR33681">
    <property type="entry name" value="BINDING PROTEIN, PUTATIVE, EXPRESSED-RELATED"/>
    <property type="match status" value="1"/>
</dbReference>
<dbReference type="PANTHER" id="PTHR33681:SF13">
    <property type="entry name" value="ALGINATE LYASE 2 DOMAIN-CONTAINING PROTEIN"/>
    <property type="match status" value="1"/>
</dbReference>
<reference evidence="1 2" key="1">
    <citation type="journal article" date="2020" name="Nat. Commun.">
        <title>Genome of Tripterygium wilfordii and identification of cytochrome P450 involved in triptolide biosynthesis.</title>
        <authorList>
            <person name="Tu L."/>
            <person name="Su P."/>
            <person name="Zhang Z."/>
            <person name="Gao L."/>
            <person name="Wang J."/>
            <person name="Hu T."/>
            <person name="Zhou J."/>
            <person name="Zhang Y."/>
            <person name="Zhao Y."/>
            <person name="Liu Y."/>
            <person name="Song Y."/>
            <person name="Tong Y."/>
            <person name="Lu Y."/>
            <person name="Yang J."/>
            <person name="Xu C."/>
            <person name="Jia M."/>
            <person name="Peters R.J."/>
            <person name="Huang L."/>
            <person name="Gao W."/>
        </authorList>
    </citation>
    <scope>NUCLEOTIDE SEQUENCE [LARGE SCALE GENOMIC DNA]</scope>
    <source>
        <strain evidence="2">cv. XIE 37</strain>
        <tissue evidence="1">Leaf</tissue>
    </source>
</reference>
<proteinExistence type="predicted"/>
<dbReference type="EMBL" id="JAAARO010000004">
    <property type="protein sequence ID" value="KAF5749215.1"/>
    <property type="molecule type" value="Genomic_DNA"/>
</dbReference>
<dbReference type="InParanoid" id="A0A7J7DS74"/>
<protein>
    <submittedName>
        <fullName evidence="1">Uncharacterized protein</fullName>
    </submittedName>
</protein>
<accession>A0A7J7DS74</accession>
<organism evidence="1 2">
    <name type="scientific">Tripterygium wilfordii</name>
    <name type="common">Thunder God vine</name>
    <dbReference type="NCBI Taxonomy" id="458696"/>
    <lineage>
        <taxon>Eukaryota</taxon>
        <taxon>Viridiplantae</taxon>
        <taxon>Streptophyta</taxon>
        <taxon>Embryophyta</taxon>
        <taxon>Tracheophyta</taxon>
        <taxon>Spermatophyta</taxon>
        <taxon>Magnoliopsida</taxon>
        <taxon>eudicotyledons</taxon>
        <taxon>Gunneridae</taxon>
        <taxon>Pentapetalae</taxon>
        <taxon>rosids</taxon>
        <taxon>fabids</taxon>
        <taxon>Celastrales</taxon>
        <taxon>Celastraceae</taxon>
        <taxon>Tripterygium</taxon>
    </lineage>
</organism>
<evidence type="ECO:0000313" key="1">
    <source>
        <dbReference type="EMBL" id="KAF5749215.1"/>
    </source>
</evidence>
<name>A0A7J7DS74_TRIWF</name>
<comment type="caution">
    <text evidence="1">The sequence shown here is derived from an EMBL/GenBank/DDBJ whole genome shotgun (WGS) entry which is preliminary data.</text>
</comment>
<gene>
    <name evidence="1" type="ORF">HS088_TW04G01179</name>
</gene>
<keyword evidence="2" id="KW-1185">Reference proteome</keyword>
<dbReference type="AlphaFoldDB" id="A0A7J7DS74"/>
<sequence length="74" mass="8202">MITPPEFGNSKAILTCQRDPPGVTIMQIHGASEGATTLQLRMQEPGDLYFKCGVYAAPVNSSNYMESRRRDIKL</sequence>
<dbReference type="Proteomes" id="UP000593562">
    <property type="component" value="Unassembled WGS sequence"/>
</dbReference>